<keyword evidence="5 6" id="KW-0472">Membrane</keyword>
<dbReference type="PANTHER" id="PTHR30294">
    <property type="entry name" value="MEMBRANE COMPONENT OF ABC TRANSPORTER YHHJ-RELATED"/>
    <property type="match status" value="1"/>
</dbReference>
<feature type="transmembrane region" description="Helical" evidence="6">
    <location>
        <begin position="20"/>
        <end position="38"/>
    </location>
</feature>
<feature type="transmembrane region" description="Helical" evidence="6">
    <location>
        <begin position="272"/>
        <end position="293"/>
    </location>
</feature>
<keyword evidence="4 6" id="KW-1133">Transmembrane helix</keyword>
<dbReference type="EMBL" id="JABBGC010000002">
    <property type="protein sequence ID" value="NML39874.1"/>
    <property type="molecule type" value="Genomic_DNA"/>
</dbReference>
<comment type="subcellular location">
    <subcellularLocation>
        <location evidence="1">Cell membrane</location>
        <topology evidence="1">Multi-pass membrane protein</topology>
    </subcellularLocation>
</comment>
<dbReference type="RefSeq" id="WP_169226928.1">
    <property type="nucleotide sequence ID" value="NZ_JABBGC010000002.1"/>
</dbReference>
<dbReference type="InterPro" id="IPR019196">
    <property type="entry name" value="ABC_transp_unknown"/>
</dbReference>
<evidence type="ECO:0000313" key="9">
    <source>
        <dbReference type="Proteomes" id="UP000583266"/>
    </source>
</evidence>
<dbReference type="GO" id="GO:0140359">
    <property type="term" value="F:ABC-type transporter activity"/>
    <property type="evidence" value="ECO:0007669"/>
    <property type="project" value="InterPro"/>
</dbReference>
<dbReference type="Pfam" id="PF12679">
    <property type="entry name" value="ABC2_membrane_2"/>
    <property type="match status" value="1"/>
</dbReference>
<dbReference type="AlphaFoldDB" id="A0A848GN85"/>
<proteinExistence type="predicted"/>
<feature type="domain" description="ABC-type uncharacterised transport system" evidence="7">
    <location>
        <begin position="493"/>
        <end position="705"/>
    </location>
</feature>
<dbReference type="Proteomes" id="UP000583266">
    <property type="component" value="Unassembled WGS sequence"/>
</dbReference>
<evidence type="ECO:0000256" key="1">
    <source>
        <dbReference type="ARBA" id="ARBA00004651"/>
    </source>
</evidence>
<protein>
    <submittedName>
        <fullName evidence="8">ABC transporter permease subunit</fullName>
    </submittedName>
</protein>
<reference evidence="8 9" key="1">
    <citation type="submission" date="2020-04" db="EMBL/GenBank/DDBJ databases">
        <title>Chitinophaga sp. G-6-1-13 sp. nov., isolated from soil.</title>
        <authorList>
            <person name="Dahal R.H."/>
            <person name="Chaudhary D.K."/>
        </authorList>
    </citation>
    <scope>NUCLEOTIDE SEQUENCE [LARGE SCALE GENOMIC DNA]</scope>
    <source>
        <strain evidence="8 9">G-6-1-13</strain>
    </source>
</reference>
<dbReference type="GO" id="GO:0005886">
    <property type="term" value="C:plasma membrane"/>
    <property type="evidence" value="ECO:0007669"/>
    <property type="project" value="UniProtKB-SubCell"/>
</dbReference>
<feature type="transmembrane region" description="Helical" evidence="6">
    <location>
        <begin position="751"/>
        <end position="770"/>
    </location>
</feature>
<feature type="transmembrane region" description="Helical" evidence="6">
    <location>
        <begin position="236"/>
        <end position="252"/>
    </location>
</feature>
<evidence type="ECO:0000256" key="6">
    <source>
        <dbReference type="SAM" id="Phobius"/>
    </source>
</evidence>
<evidence type="ECO:0000256" key="4">
    <source>
        <dbReference type="ARBA" id="ARBA00022989"/>
    </source>
</evidence>
<evidence type="ECO:0000313" key="8">
    <source>
        <dbReference type="EMBL" id="NML39874.1"/>
    </source>
</evidence>
<gene>
    <name evidence="8" type="ORF">HHL17_21925</name>
</gene>
<organism evidence="8 9">
    <name type="scientific">Chitinophaga fulva</name>
    <dbReference type="NCBI Taxonomy" id="2728842"/>
    <lineage>
        <taxon>Bacteria</taxon>
        <taxon>Pseudomonadati</taxon>
        <taxon>Bacteroidota</taxon>
        <taxon>Chitinophagia</taxon>
        <taxon>Chitinophagales</taxon>
        <taxon>Chitinophagaceae</taxon>
        <taxon>Chitinophaga</taxon>
    </lineage>
</organism>
<sequence length="775" mass="86611">MKMIFKIAKTELRNLFYSPVAWFLTIAFMVQCGVYYVYPLYGLANWQDIVSRNNPGITDFGISMTETLFLGNDGIFSSALQNLYLFVPLLTMGLISREMNSGTIKLLYSSPIRTREIVLGKYLAIMIYNMLLVGIVGIFMIVGALNIHLVDYGVLLSAALGFYLLVCTYTAIGLFMSSLTNYQIVSAIGSFIIIFVLGHIGGLWQKYDFVRDLTYFLSISGRTIKMMKGLITTKDVIYFVIIAYMFVTFTLIKMKAGRESRPWWAQASRYVAVFASVLVIGYVSSRSAFIGYWDTTRRQTNTLHPNTQTILKELGKEPMEITLYTNLVGPGVHRGLPENRNDYLWNLWEPYLRFKPDIKFNYVYYYDTDDADSSLYKTWVGKSLPEIAALNAEGLQVNIKDFKVPAEVRKMIDLQPEGYRLVMQLKYKGKTTFLRTFDDANFWPEEQQVAASLKRLLPGNMPKNIFLTGNLERSIYKRGEREYSSHAIAKENRQSLINLGFDSDSLCVETQEIPSDISTLVLADPKTALTATAVEKINRYINNGGNMLIFGEPGKQQILNPVLKQLGVQLMDGTLIEVSKDEMPHMVKPVLSSAGLHLSEDPALAALRELQTGGKGMGQLMPGVTGITFGDSSAFKAAPLLITVPGSAWLKAGTVVTDSTAPVFNPQEGDTRQPSYATAVGLTRMINGKEQHIAVSADADFMSNLRQGGGFLGIDLYAWMVNDAFPIFTPKIKPVDTRLTITAATATMEKYLFVWILPGLVLLGGTILLVRRKRQ</sequence>
<evidence type="ECO:0000256" key="3">
    <source>
        <dbReference type="ARBA" id="ARBA00022692"/>
    </source>
</evidence>
<comment type="caution">
    <text evidence="8">The sequence shown here is derived from an EMBL/GenBank/DDBJ whole genome shotgun (WGS) entry which is preliminary data.</text>
</comment>
<feature type="transmembrane region" description="Helical" evidence="6">
    <location>
        <begin position="184"/>
        <end position="204"/>
    </location>
</feature>
<feature type="transmembrane region" description="Helical" evidence="6">
    <location>
        <begin position="122"/>
        <end position="146"/>
    </location>
</feature>
<keyword evidence="2" id="KW-1003">Cell membrane</keyword>
<accession>A0A848GN85</accession>
<feature type="transmembrane region" description="Helical" evidence="6">
    <location>
        <begin position="74"/>
        <end position="95"/>
    </location>
</feature>
<evidence type="ECO:0000256" key="2">
    <source>
        <dbReference type="ARBA" id="ARBA00022475"/>
    </source>
</evidence>
<dbReference type="InterPro" id="IPR051449">
    <property type="entry name" value="ABC-2_transporter_component"/>
</dbReference>
<dbReference type="Pfam" id="PF09822">
    <property type="entry name" value="ABC_transp_aux"/>
    <property type="match status" value="1"/>
</dbReference>
<dbReference type="PANTHER" id="PTHR30294:SF29">
    <property type="entry name" value="MULTIDRUG ABC TRANSPORTER PERMEASE YBHS-RELATED"/>
    <property type="match status" value="1"/>
</dbReference>
<feature type="transmembrane region" description="Helical" evidence="6">
    <location>
        <begin position="152"/>
        <end position="172"/>
    </location>
</feature>
<evidence type="ECO:0000259" key="7">
    <source>
        <dbReference type="Pfam" id="PF09822"/>
    </source>
</evidence>
<keyword evidence="3 6" id="KW-0812">Transmembrane</keyword>
<name>A0A848GN85_9BACT</name>
<evidence type="ECO:0000256" key="5">
    <source>
        <dbReference type="ARBA" id="ARBA00023136"/>
    </source>
</evidence>
<keyword evidence="9" id="KW-1185">Reference proteome</keyword>